<dbReference type="PRINTS" id="PR00344">
    <property type="entry name" value="BCTRLSENSOR"/>
</dbReference>
<comment type="subunit">
    <text evidence="14">At low DSF concentrations, interacts with RpfF.</text>
</comment>
<dbReference type="PROSITE" id="PS50110">
    <property type="entry name" value="RESPONSE_REGULATORY"/>
    <property type="match status" value="2"/>
</dbReference>
<organism evidence="23 24">
    <name type="scientific">Mongoliitalea lutea</name>
    <dbReference type="NCBI Taxonomy" id="849756"/>
    <lineage>
        <taxon>Bacteria</taxon>
        <taxon>Pseudomonadati</taxon>
        <taxon>Bacteroidota</taxon>
        <taxon>Cytophagia</taxon>
        <taxon>Cytophagales</taxon>
        <taxon>Cyclobacteriaceae</taxon>
        <taxon>Mongoliitalea</taxon>
    </lineage>
</organism>
<dbReference type="InterPro" id="IPR003594">
    <property type="entry name" value="HATPase_dom"/>
</dbReference>
<dbReference type="InterPro" id="IPR036097">
    <property type="entry name" value="HisK_dim/P_sf"/>
</dbReference>
<dbReference type="SUPFAM" id="SSF52172">
    <property type="entry name" value="CheY-like"/>
    <property type="match status" value="2"/>
</dbReference>
<evidence type="ECO:0000313" key="24">
    <source>
        <dbReference type="Proteomes" id="UP000642809"/>
    </source>
</evidence>
<keyword evidence="13" id="KW-0472">Membrane</keyword>
<evidence type="ECO:0000256" key="9">
    <source>
        <dbReference type="ARBA" id="ARBA00022777"/>
    </source>
</evidence>
<dbReference type="Pfam" id="PF00512">
    <property type="entry name" value="HisKA"/>
    <property type="match status" value="1"/>
</dbReference>
<evidence type="ECO:0000259" key="18">
    <source>
        <dbReference type="PROSITE" id="PS50109"/>
    </source>
</evidence>
<sequence length="1631" mass="186372">MKKPSKPSSEERRLKTLQEYQILDTTAEQDFDFLTKITAEICGTPIALISLIDGERQWFKSKIGIDISETPRDLSVCGHAIVETKEVFEIEDLSKDDRFADNPLLFNEDGNLQFYAGVPLIAPNGEAIGTLCALDTVPKKINAQQKEALVGLAKQVMNLLETRKQNRELKEYKARTEAWNINTGAVSYTCHNDEVLNCIFVSHYIKELTGISTVEFIENPTIGLLSVTHPDDRAQIKQKIFQHIQDGNIWDITYRIIRPDDSIKWVLNRGKARKNNGVEILDGILIDITEKIQAEQLYKTIFENSDSIVCIHDCKGNLLHFNPAAAKSLNFQADDKIPQRIQDFIFEDDEPYLSIYFDRLKSQQKISLNLRLKSNQNTSVYWSCQSSYLFEEYGKTLYMINAWDITEQLKTEKKLQESENLFKIISKNISDVLFIYDAKRDKYLFISSNTEKIIGVPQAYFFQTNEFIKDFVCDEFKEACEALKTNLNSNEGYDFEYMISVNGKVKWLRESVNLVKGHLTDESIFAGRVTDISGRKAEFQHLENTKVQLEEVGRLAMVGGWNFDVKKNQLQWTKITYEIHECPLDYVPNVQDGIYFYKEGESREKISDAFKKLLEEGLPYDLELEIITARGATKWVRTIGKPIFKNGQVVFITGVFQDITTSKINALELQKTKNQIESILSEVNDIIWSVSYPNYEMIFSTPSVEEITGYSIEEYYKNPEIWQSIIYPDDRGVTEEIFKSIQNNGSYSKIYRIVDRSGNLKWVKNIGHIVYNEKNQPIRLDGKISDITADIQIHETMSTQLELQSLLMKIATEYINLDVKDSSSQITGSLELIGRYAEADRAYIFDYDWEKNTCSNTFEWCNEGTSPELENLQEIPLEMVPQWVATHKEKQFMYVENVSKLPDGDALKEILAPQGIQTLIALPIFFENNIYGFVGFDYVRELRDLTGNEISLLLLFAQILANLKNRTLLEENLILAKDRAEQESKYKSQFLANMSHEIRTPLNGVIGFTDLLLKTPLSHVQKQYAENANISGKSLLGIINDILDFSKIEAGKLDLEFIEHDIYEIANASIDIIKFQASQKLLELILNIPPDLPRIMVLDPIRLKQVIINLLSNAVKFTEDGEVELKIQFDRKTDYSGLLQIEVRDTGIGISEAQQKKLFQAFSQADSSTTRRYGGSGLGLIISNLLVNKMGGDIALSSKVGEGSSFKFQFEVEYRDLQSNERIELDLQKVLILDDNANNITVLEENLKFWGVSYVSTQNPSEALSILLSDPSIDLGIIDYHMPEVDGIEVIMNIRNELDLDKERLKLILLHSSTDTELLRKFYKKFDISFGILKPVKSDELFSFLVNIKNKVIVQEFQEQQESDTIASQPESSFNILIAEDIEMNMLLIKTLILQQLPQARIFECKNGEIAFKTYKTQSIDLIFMDVQMPKMDGITATKAIRQHELNSGKRTPIIAVTAGALKEEQQNCINAGMDEFLTKPVQSDILIKVIEKYLLALDQADTSIASIQVAATPGKEQTSPLFEKEELLALVGHDMALYKTLLEASLDFDRQVNMLLSAFENKDRKEIKSVAHGIKGSAQSMHFTRMHLLVRKIENHIQELSEGELTTFIREVEQTWQELRPIIEEEITQH</sequence>
<dbReference type="PROSITE" id="PS50113">
    <property type="entry name" value="PAC"/>
    <property type="match status" value="1"/>
</dbReference>
<dbReference type="InterPro" id="IPR036641">
    <property type="entry name" value="HPT_dom_sf"/>
</dbReference>
<dbReference type="SMART" id="SM00065">
    <property type="entry name" value="GAF"/>
    <property type="match status" value="2"/>
</dbReference>
<evidence type="ECO:0000313" key="23">
    <source>
        <dbReference type="EMBL" id="GHB49808.1"/>
    </source>
</evidence>
<dbReference type="Pfam" id="PF01627">
    <property type="entry name" value="Hpt"/>
    <property type="match status" value="1"/>
</dbReference>
<dbReference type="SUPFAM" id="SSF47384">
    <property type="entry name" value="Homodimeric domain of signal transducing histidine kinase"/>
    <property type="match status" value="1"/>
</dbReference>
<evidence type="ECO:0000259" key="21">
    <source>
        <dbReference type="PROSITE" id="PS50113"/>
    </source>
</evidence>
<evidence type="ECO:0000256" key="13">
    <source>
        <dbReference type="ARBA" id="ARBA00023136"/>
    </source>
</evidence>
<evidence type="ECO:0000259" key="22">
    <source>
        <dbReference type="PROSITE" id="PS50894"/>
    </source>
</evidence>
<dbReference type="InterPro" id="IPR003661">
    <property type="entry name" value="HisK_dim/P_dom"/>
</dbReference>
<evidence type="ECO:0000256" key="5">
    <source>
        <dbReference type="ARBA" id="ARBA00022553"/>
    </source>
</evidence>
<dbReference type="InterPro" id="IPR008207">
    <property type="entry name" value="Sig_transdc_His_kin_Hpt_dom"/>
</dbReference>
<dbReference type="Pfam" id="PF01590">
    <property type="entry name" value="GAF"/>
    <property type="match status" value="2"/>
</dbReference>
<dbReference type="Gene3D" id="3.40.50.2300">
    <property type="match status" value="2"/>
</dbReference>
<dbReference type="PANTHER" id="PTHR45339">
    <property type="entry name" value="HYBRID SIGNAL TRANSDUCTION HISTIDINE KINASE J"/>
    <property type="match status" value="1"/>
</dbReference>
<proteinExistence type="predicted"/>
<dbReference type="Pfam" id="PF08447">
    <property type="entry name" value="PAS_3"/>
    <property type="match status" value="3"/>
</dbReference>
<dbReference type="Pfam" id="PF13426">
    <property type="entry name" value="PAS_9"/>
    <property type="match status" value="1"/>
</dbReference>
<dbReference type="Gene3D" id="3.30.450.20">
    <property type="entry name" value="PAS domain"/>
    <property type="match status" value="5"/>
</dbReference>
<evidence type="ECO:0000256" key="15">
    <source>
        <dbReference type="ARBA" id="ARBA00068150"/>
    </source>
</evidence>
<dbReference type="InterPro" id="IPR001610">
    <property type="entry name" value="PAC"/>
</dbReference>
<dbReference type="InterPro" id="IPR004358">
    <property type="entry name" value="Sig_transdc_His_kin-like_C"/>
</dbReference>
<feature type="domain" description="PAS" evidence="20">
    <location>
        <begin position="294"/>
        <end position="364"/>
    </location>
</feature>
<protein>
    <recommendedName>
        <fullName evidence="15">Sensory/regulatory protein RpfC</fullName>
        <ecNumber evidence="3">2.7.13.3</ecNumber>
    </recommendedName>
</protein>
<dbReference type="InterPro" id="IPR029016">
    <property type="entry name" value="GAF-like_dom_sf"/>
</dbReference>
<feature type="modified residue" description="4-aspartylphosphate" evidence="17">
    <location>
        <position position="1426"/>
    </location>
</feature>
<evidence type="ECO:0000256" key="4">
    <source>
        <dbReference type="ARBA" id="ARBA00022475"/>
    </source>
</evidence>
<dbReference type="SUPFAM" id="SSF47226">
    <property type="entry name" value="Histidine-containing phosphotransfer domain, HPT domain"/>
    <property type="match status" value="1"/>
</dbReference>
<reference evidence="23" key="1">
    <citation type="journal article" date="2014" name="Int. J. Syst. Evol. Microbiol.">
        <title>Complete genome sequence of Corynebacterium casei LMG S-19264T (=DSM 44701T), isolated from a smear-ripened cheese.</title>
        <authorList>
            <consortium name="US DOE Joint Genome Institute (JGI-PGF)"/>
            <person name="Walter F."/>
            <person name="Albersmeier A."/>
            <person name="Kalinowski J."/>
            <person name="Ruckert C."/>
        </authorList>
    </citation>
    <scope>NUCLEOTIDE SEQUENCE</scope>
    <source>
        <strain evidence="23">KCTC 23224</strain>
    </source>
</reference>
<evidence type="ECO:0000259" key="19">
    <source>
        <dbReference type="PROSITE" id="PS50110"/>
    </source>
</evidence>
<dbReference type="PROSITE" id="PS50112">
    <property type="entry name" value="PAS"/>
    <property type="match status" value="3"/>
</dbReference>
<dbReference type="SMART" id="SM00387">
    <property type="entry name" value="HATPase_c"/>
    <property type="match status" value="1"/>
</dbReference>
<dbReference type="InterPro" id="IPR036890">
    <property type="entry name" value="HATPase_C_sf"/>
</dbReference>
<evidence type="ECO:0000256" key="12">
    <source>
        <dbReference type="ARBA" id="ARBA00023012"/>
    </source>
</evidence>
<dbReference type="InterPro" id="IPR005467">
    <property type="entry name" value="His_kinase_dom"/>
</dbReference>
<dbReference type="Gene3D" id="3.30.450.40">
    <property type="match status" value="2"/>
</dbReference>
<dbReference type="Pfam" id="PF02518">
    <property type="entry name" value="HATPase_c"/>
    <property type="match status" value="1"/>
</dbReference>
<keyword evidence="6" id="KW-0808">Transferase</keyword>
<dbReference type="FunFam" id="1.10.287.130:FF:000002">
    <property type="entry name" value="Two-component osmosensing histidine kinase"/>
    <property type="match status" value="1"/>
</dbReference>
<dbReference type="GO" id="GO:0005886">
    <property type="term" value="C:plasma membrane"/>
    <property type="evidence" value="ECO:0007669"/>
    <property type="project" value="UniProtKB-SubCell"/>
</dbReference>
<dbReference type="Pfam" id="PF00072">
    <property type="entry name" value="Response_reg"/>
    <property type="match status" value="2"/>
</dbReference>
<dbReference type="PANTHER" id="PTHR45339:SF1">
    <property type="entry name" value="HYBRID SIGNAL TRANSDUCTION HISTIDINE KINASE J"/>
    <property type="match status" value="1"/>
</dbReference>
<feature type="modified residue" description="Phosphohistidine" evidence="16">
    <location>
        <position position="1573"/>
    </location>
</feature>
<evidence type="ECO:0000256" key="3">
    <source>
        <dbReference type="ARBA" id="ARBA00012438"/>
    </source>
</evidence>
<keyword evidence="5 17" id="KW-0597">Phosphoprotein</keyword>
<evidence type="ECO:0000256" key="17">
    <source>
        <dbReference type="PROSITE-ProRule" id="PRU00169"/>
    </source>
</evidence>
<dbReference type="Gene3D" id="1.20.120.160">
    <property type="entry name" value="HPT domain"/>
    <property type="match status" value="1"/>
</dbReference>
<dbReference type="PROSITE" id="PS50109">
    <property type="entry name" value="HIS_KIN"/>
    <property type="match status" value="1"/>
</dbReference>
<dbReference type="SMART" id="SM00448">
    <property type="entry name" value="REC"/>
    <property type="match status" value="2"/>
</dbReference>
<dbReference type="CDD" id="cd17546">
    <property type="entry name" value="REC_hyHK_CKI1_RcsC-like"/>
    <property type="match status" value="1"/>
</dbReference>
<reference evidence="23" key="2">
    <citation type="submission" date="2020-09" db="EMBL/GenBank/DDBJ databases">
        <authorList>
            <person name="Sun Q."/>
            <person name="Kim S."/>
        </authorList>
    </citation>
    <scope>NUCLEOTIDE SEQUENCE</scope>
    <source>
        <strain evidence="23">KCTC 23224</strain>
    </source>
</reference>
<dbReference type="EC" id="2.7.13.3" evidence="3"/>
<dbReference type="GO" id="GO:0000155">
    <property type="term" value="F:phosphorelay sensor kinase activity"/>
    <property type="evidence" value="ECO:0007669"/>
    <property type="project" value="InterPro"/>
</dbReference>
<comment type="caution">
    <text evidence="23">The sequence shown here is derived from an EMBL/GenBank/DDBJ whole genome shotgun (WGS) entry which is preliminary data.</text>
</comment>
<dbReference type="SUPFAM" id="SSF55874">
    <property type="entry name" value="ATPase domain of HSP90 chaperone/DNA topoisomerase II/histidine kinase"/>
    <property type="match status" value="1"/>
</dbReference>
<evidence type="ECO:0000256" key="8">
    <source>
        <dbReference type="ARBA" id="ARBA00022741"/>
    </source>
</evidence>
<dbReference type="FunFam" id="3.30.565.10:FF:000010">
    <property type="entry name" value="Sensor histidine kinase RcsC"/>
    <property type="match status" value="1"/>
</dbReference>
<evidence type="ECO:0000256" key="6">
    <source>
        <dbReference type="ARBA" id="ARBA00022679"/>
    </source>
</evidence>
<feature type="domain" description="Response regulatory" evidence="19">
    <location>
        <begin position="1229"/>
        <end position="1349"/>
    </location>
</feature>
<dbReference type="InterPro" id="IPR000014">
    <property type="entry name" value="PAS"/>
</dbReference>
<dbReference type="SUPFAM" id="SSF55785">
    <property type="entry name" value="PYP-like sensor domain (PAS domain)"/>
    <property type="match status" value="5"/>
</dbReference>
<dbReference type="InterPro" id="IPR003018">
    <property type="entry name" value="GAF"/>
</dbReference>
<feature type="domain" description="HPt" evidence="22">
    <location>
        <begin position="1534"/>
        <end position="1627"/>
    </location>
</feature>
<dbReference type="InterPro" id="IPR001789">
    <property type="entry name" value="Sig_transdc_resp-reg_receiver"/>
</dbReference>
<keyword evidence="8" id="KW-0547">Nucleotide-binding</keyword>
<feature type="domain" description="PAS" evidence="20">
    <location>
        <begin position="199"/>
        <end position="247"/>
    </location>
</feature>
<dbReference type="CDD" id="cd00130">
    <property type="entry name" value="PAS"/>
    <property type="match status" value="3"/>
</dbReference>
<dbReference type="SMART" id="SM00086">
    <property type="entry name" value="PAC"/>
    <property type="match status" value="3"/>
</dbReference>
<evidence type="ECO:0000256" key="2">
    <source>
        <dbReference type="ARBA" id="ARBA00004651"/>
    </source>
</evidence>
<keyword evidence="10" id="KW-0067">ATP-binding</keyword>
<dbReference type="InterPro" id="IPR013655">
    <property type="entry name" value="PAS_fold_3"/>
</dbReference>
<feature type="domain" description="Histidine kinase" evidence="18">
    <location>
        <begin position="993"/>
        <end position="1214"/>
    </location>
</feature>
<evidence type="ECO:0000256" key="1">
    <source>
        <dbReference type="ARBA" id="ARBA00000085"/>
    </source>
</evidence>
<evidence type="ECO:0000256" key="7">
    <source>
        <dbReference type="ARBA" id="ARBA00022692"/>
    </source>
</evidence>
<keyword evidence="4" id="KW-1003">Cell membrane</keyword>
<dbReference type="InterPro" id="IPR000700">
    <property type="entry name" value="PAS-assoc_C"/>
</dbReference>
<dbReference type="PROSITE" id="PS50894">
    <property type="entry name" value="HPT"/>
    <property type="match status" value="1"/>
</dbReference>
<evidence type="ECO:0000256" key="16">
    <source>
        <dbReference type="PROSITE-ProRule" id="PRU00110"/>
    </source>
</evidence>
<feature type="domain" description="PAS" evidence="20">
    <location>
        <begin position="672"/>
        <end position="745"/>
    </location>
</feature>
<dbReference type="InterPro" id="IPR035965">
    <property type="entry name" value="PAS-like_dom_sf"/>
</dbReference>
<dbReference type="SMART" id="SM00388">
    <property type="entry name" value="HisKA"/>
    <property type="match status" value="1"/>
</dbReference>
<dbReference type="NCBIfam" id="TIGR00229">
    <property type="entry name" value="sensory_box"/>
    <property type="match status" value="4"/>
</dbReference>
<feature type="domain" description="Response regulatory" evidence="19">
    <location>
        <begin position="1375"/>
        <end position="1495"/>
    </location>
</feature>
<dbReference type="GO" id="GO:0005524">
    <property type="term" value="F:ATP binding"/>
    <property type="evidence" value="ECO:0007669"/>
    <property type="project" value="UniProtKB-KW"/>
</dbReference>
<evidence type="ECO:0000256" key="11">
    <source>
        <dbReference type="ARBA" id="ARBA00022989"/>
    </source>
</evidence>
<comment type="subcellular location">
    <subcellularLocation>
        <location evidence="2">Cell membrane</location>
        <topology evidence="2">Multi-pass membrane protein</topology>
    </subcellularLocation>
</comment>
<dbReference type="Proteomes" id="UP000642809">
    <property type="component" value="Unassembled WGS sequence"/>
</dbReference>
<dbReference type="RefSeq" id="WP_189585395.1">
    <property type="nucleotide sequence ID" value="NZ_BMYF01000024.1"/>
</dbReference>
<feature type="domain" description="PAC" evidence="21">
    <location>
        <begin position="620"/>
        <end position="671"/>
    </location>
</feature>
<dbReference type="SUPFAM" id="SSF55781">
    <property type="entry name" value="GAF domain-like"/>
    <property type="match status" value="2"/>
</dbReference>
<dbReference type="CDD" id="cd00082">
    <property type="entry name" value="HisKA"/>
    <property type="match status" value="1"/>
</dbReference>
<comment type="catalytic activity">
    <reaction evidence="1">
        <text>ATP + protein L-histidine = ADP + protein N-phospho-L-histidine.</text>
        <dbReference type="EC" id="2.7.13.3"/>
    </reaction>
</comment>
<evidence type="ECO:0000259" key="20">
    <source>
        <dbReference type="PROSITE" id="PS50112"/>
    </source>
</evidence>
<dbReference type="Gene3D" id="3.30.565.10">
    <property type="entry name" value="Histidine kinase-like ATPase, C-terminal domain"/>
    <property type="match status" value="1"/>
</dbReference>
<keyword evidence="9" id="KW-0418">Kinase</keyword>
<gene>
    <name evidence="23" type="ORF">GCM10008106_33290</name>
</gene>
<keyword evidence="7" id="KW-0812">Transmembrane</keyword>
<dbReference type="Gene3D" id="1.10.287.130">
    <property type="match status" value="1"/>
</dbReference>
<name>A0A8J3D1L4_9BACT</name>
<dbReference type="SMART" id="SM00091">
    <property type="entry name" value="PAS"/>
    <property type="match status" value="4"/>
</dbReference>
<keyword evidence="24" id="KW-1185">Reference proteome</keyword>
<dbReference type="CDD" id="cd16922">
    <property type="entry name" value="HATPase_EvgS-ArcB-TorS-like"/>
    <property type="match status" value="1"/>
</dbReference>
<feature type="modified residue" description="4-aspartylphosphate" evidence="17">
    <location>
        <position position="1279"/>
    </location>
</feature>
<keyword evidence="12" id="KW-0902">Two-component regulatory system</keyword>
<dbReference type="InterPro" id="IPR011006">
    <property type="entry name" value="CheY-like_superfamily"/>
</dbReference>
<evidence type="ECO:0000256" key="10">
    <source>
        <dbReference type="ARBA" id="ARBA00022840"/>
    </source>
</evidence>
<evidence type="ECO:0000256" key="14">
    <source>
        <dbReference type="ARBA" id="ARBA00064003"/>
    </source>
</evidence>
<accession>A0A8J3D1L4</accession>
<keyword evidence="11" id="KW-1133">Transmembrane helix</keyword>
<dbReference type="EMBL" id="BMYF01000024">
    <property type="protein sequence ID" value="GHB49808.1"/>
    <property type="molecule type" value="Genomic_DNA"/>
</dbReference>